<dbReference type="EMBL" id="CAMGYJ010000011">
    <property type="protein sequence ID" value="CAI0559431.1"/>
    <property type="molecule type" value="Genomic_DNA"/>
</dbReference>
<feature type="non-terminal residue" evidence="2">
    <location>
        <position position="1"/>
    </location>
</feature>
<organism evidence="2 3">
    <name type="scientific">Linum tenue</name>
    <dbReference type="NCBI Taxonomy" id="586396"/>
    <lineage>
        <taxon>Eukaryota</taxon>
        <taxon>Viridiplantae</taxon>
        <taxon>Streptophyta</taxon>
        <taxon>Embryophyta</taxon>
        <taxon>Tracheophyta</taxon>
        <taxon>Spermatophyta</taxon>
        <taxon>Magnoliopsida</taxon>
        <taxon>eudicotyledons</taxon>
        <taxon>Gunneridae</taxon>
        <taxon>Pentapetalae</taxon>
        <taxon>rosids</taxon>
        <taxon>fabids</taxon>
        <taxon>Malpighiales</taxon>
        <taxon>Linaceae</taxon>
        <taxon>Linum</taxon>
    </lineage>
</organism>
<sequence length="152" mass="16704">HHHFRFIHLPITTTASPAHLPAHHHHHHQPSIHQNNTTAKSFSLSPSLLLPEQSHTASTHPSSPLTLSILSLPHEVSVAIIVDRIATTILATVSIESLSLCLSNHSFDGEDVGSSNVDLNKEQGPYIFVSTSRHEYKVVEEKLGSIQSRSIK</sequence>
<evidence type="ECO:0000313" key="3">
    <source>
        <dbReference type="Proteomes" id="UP001154282"/>
    </source>
</evidence>
<feature type="compositionally biased region" description="Basic residues" evidence="1">
    <location>
        <begin position="21"/>
        <end position="30"/>
    </location>
</feature>
<reference evidence="2" key="1">
    <citation type="submission" date="2022-08" db="EMBL/GenBank/DDBJ databases">
        <authorList>
            <person name="Gutierrez-Valencia J."/>
        </authorList>
    </citation>
    <scope>NUCLEOTIDE SEQUENCE</scope>
</reference>
<evidence type="ECO:0000313" key="2">
    <source>
        <dbReference type="EMBL" id="CAI0559431.1"/>
    </source>
</evidence>
<dbReference type="AlphaFoldDB" id="A0AAV0RQQ2"/>
<comment type="caution">
    <text evidence="2">The sequence shown here is derived from an EMBL/GenBank/DDBJ whole genome shotgun (WGS) entry which is preliminary data.</text>
</comment>
<gene>
    <name evidence="2" type="ORF">LITE_LOCUS49210</name>
</gene>
<proteinExistence type="predicted"/>
<evidence type="ECO:0000256" key="1">
    <source>
        <dbReference type="SAM" id="MobiDB-lite"/>
    </source>
</evidence>
<dbReference type="Proteomes" id="UP001154282">
    <property type="component" value="Unassembled WGS sequence"/>
</dbReference>
<name>A0AAV0RQQ2_9ROSI</name>
<feature type="region of interest" description="Disordered" evidence="1">
    <location>
        <begin position="17"/>
        <end position="38"/>
    </location>
</feature>
<protein>
    <submittedName>
        <fullName evidence="2">Uncharacterized protein</fullName>
    </submittedName>
</protein>
<accession>A0AAV0RQQ2</accession>
<keyword evidence="3" id="KW-1185">Reference proteome</keyword>